<gene>
    <name evidence="8" type="ORF">AVDCRST_MAG79-2470</name>
</gene>
<sequence length="309" mass="32877">MPHSSRLFRRLTLAVLLAASLASVTVYFREPESGPLHAVQARLVEAAAPAEGVVQRVAQPFRDAATWARGLGDAAAERDRLREENARLRQELSDREIDRREADELLQELNYTESKAFATLRRREGLRPLGARVLTRSPQLLTAKVVIGVGRADGVRVDDPVLSGVKTVDLKAGASLVGKVTSVTDETATVTLLSDPTMAVGAMIVRGGRTTLGVLQPNAGDRTLQSLGMVDPTRVVEKADPVVTSGYEVDGFGSVFPKGLPIGTVTGVALRDTSVFKEVQVTPWVDLETFSTVIVLTSADAAGTGSAAP</sequence>
<keyword evidence="6" id="KW-0175">Coiled coil</keyword>
<name>A0A6J4UGM1_9ACTN</name>
<dbReference type="InterPro" id="IPR042175">
    <property type="entry name" value="Cell/Rod_MreC_2"/>
</dbReference>
<dbReference type="InterPro" id="IPR007221">
    <property type="entry name" value="MreC"/>
</dbReference>
<accession>A0A6J4UGM1</accession>
<evidence type="ECO:0000256" key="5">
    <source>
        <dbReference type="PIRNR" id="PIRNR038471"/>
    </source>
</evidence>
<reference evidence="8" key="1">
    <citation type="submission" date="2020-02" db="EMBL/GenBank/DDBJ databases">
        <authorList>
            <person name="Meier V. D."/>
        </authorList>
    </citation>
    <scope>NUCLEOTIDE SEQUENCE</scope>
    <source>
        <strain evidence="8">AVDCRST_MAG79</strain>
    </source>
</reference>
<dbReference type="GO" id="GO:0005886">
    <property type="term" value="C:plasma membrane"/>
    <property type="evidence" value="ECO:0007669"/>
    <property type="project" value="TreeGrafter"/>
</dbReference>
<dbReference type="GO" id="GO:0008360">
    <property type="term" value="P:regulation of cell shape"/>
    <property type="evidence" value="ECO:0007669"/>
    <property type="project" value="UniProtKB-KW"/>
</dbReference>
<dbReference type="InterPro" id="IPR042177">
    <property type="entry name" value="Cell/Rod_1"/>
</dbReference>
<evidence type="ECO:0000256" key="2">
    <source>
        <dbReference type="ARBA" id="ARBA00013855"/>
    </source>
</evidence>
<dbReference type="InterPro" id="IPR055342">
    <property type="entry name" value="MreC_beta-barrel_core"/>
</dbReference>
<dbReference type="PANTHER" id="PTHR34138">
    <property type="entry name" value="CELL SHAPE-DETERMINING PROTEIN MREC"/>
    <property type="match status" value="1"/>
</dbReference>
<dbReference type="Pfam" id="PF04085">
    <property type="entry name" value="MreC"/>
    <property type="match status" value="1"/>
</dbReference>
<comment type="function">
    <text evidence="5">Involved in formation and maintenance of cell shape.</text>
</comment>
<dbReference type="PIRSF" id="PIRSF038471">
    <property type="entry name" value="MreC"/>
    <property type="match status" value="1"/>
</dbReference>
<dbReference type="EMBL" id="CADCWC010000373">
    <property type="protein sequence ID" value="CAA9548085.1"/>
    <property type="molecule type" value="Genomic_DNA"/>
</dbReference>
<organism evidence="8">
    <name type="scientific">uncultured Thermoleophilia bacterium</name>
    <dbReference type="NCBI Taxonomy" id="1497501"/>
    <lineage>
        <taxon>Bacteria</taxon>
        <taxon>Bacillati</taxon>
        <taxon>Actinomycetota</taxon>
        <taxon>Thermoleophilia</taxon>
        <taxon>environmental samples</taxon>
    </lineage>
</organism>
<protein>
    <recommendedName>
        <fullName evidence="2 5">Cell shape-determining protein MreC</fullName>
    </recommendedName>
    <alternativeName>
        <fullName evidence="4 5">Cell shape protein MreC</fullName>
    </alternativeName>
</protein>
<comment type="similarity">
    <text evidence="1 5">Belongs to the MreC family.</text>
</comment>
<keyword evidence="3 5" id="KW-0133">Cell shape</keyword>
<dbReference type="Gene3D" id="2.40.10.350">
    <property type="entry name" value="Rod shape-determining protein MreC, domain 2"/>
    <property type="match status" value="1"/>
</dbReference>
<evidence type="ECO:0000313" key="8">
    <source>
        <dbReference type="EMBL" id="CAA9548085.1"/>
    </source>
</evidence>
<proteinExistence type="inferred from homology"/>
<evidence type="ECO:0000259" key="7">
    <source>
        <dbReference type="Pfam" id="PF04085"/>
    </source>
</evidence>
<feature type="coiled-coil region" evidence="6">
    <location>
        <begin position="71"/>
        <end position="98"/>
    </location>
</feature>
<dbReference type="PANTHER" id="PTHR34138:SF1">
    <property type="entry name" value="CELL SHAPE-DETERMINING PROTEIN MREC"/>
    <property type="match status" value="1"/>
</dbReference>
<dbReference type="Gene3D" id="2.40.10.340">
    <property type="entry name" value="Rod shape-determining protein MreC, domain 1"/>
    <property type="match status" value="1"/>
</dbReference>
<evidence type="ECO:0000256" key="6">
    <source>
        <dbReference type="SAM" id="Coils"/>
    </source>
</evidence>
<evidence type="ECO:0000256" key="1">
    <source>
        <dbReference type="ARBA" id="ARBA00009369"/>
    </source>
</evidence>
<dbReference type="AlphaFoldDB" id="A0A6J4UGM1"/>
<feature type="domain" description="Rod shape-determining protein MreC beta-barrel core" evidence="7">
    <location>
        <begin position="133"/>
        <end position="296"/>
    </location>
</feature>
<evidence type="ECO:0000256" key="3">
    <source>
        <dbReference type="ARBA" id="ARBA00022960"/>
    </source>
</evidence>
<evidence type="ECO:0000256" key="4">
    <source>
        <dbReference type="ARBA" id="ARBA00032089"/>
    </source>
</evidence>